<accession>A0ABN2VT22</accession>
<evidence type="ECO:0000313" key="1">
    <source>
        <dbReference type="EMBL" id="GAA2071420.1"/>
    </source>
</evidence>
<evidence type="ECO:0000313" key="2">
    <source>
        <dbReference type="Proteomes" id="UP001500016"/>
    </source>
</evidence>
<gene>
    <name evidence="1" type="ORF">GCM10009801_23040</name>
</gene>
<protein>
    <submittedName>
        <fullName evidence="1">Uncharacterized protein</fullName>
    </submittedName>
</protein>
<dbReference type="EMBL" id="BAAAPE010000007">
    <property type="protein sequence ID" value="GAA2071420.1"/>
    <property type="molecule type" value="Genomic_DNA"/>
</dbReference>
<reference evidence="1 2" key="1">
    <citation type="journal article" date="2019" name="Int. J. Syst. Evol. Microbiol.">
        <title>The Global Catalogue of Microorganisms (GCM) 10K type strain sequencing project: providing services to taxonomists for standard genome sequencing and annotation.</title>
        <authorList>
            <consortium name="The Broad Institute Genomics Platform"/>
            <consortium name="The Broad Institute Genome Sequencing Center for Infectious Disease"/>
            <person name="Wu L."/>
            <person name="Ma J."/>
        </authorList>
    </citation>
    <scope>NUCLEOTIDE SEQUENCE [LARGE SCALE GENOMIC DNA]</scope>
    <source>
        <strain evidence="1 2">JCM 15478</strain>
    </source>
</reference>
<proteinExistence type="predicted"/>
<comment type="caution">
    <text evidence="1">The sequence shown here is derived from an EMBL/GenBank/DDBJ whole genome shotgun (WGS) entry which is preliminary data.</text>
</comment>
<organism evidence="1 2">
    <name type="scientific">Streptomyces albiaxialis</name>
    <dbReference type="NCBI Taxonomy" id="329523"/>
    <lineage>
        <taxon>Bacteria</taxon>
        <taxon>Bacillati</taxon>
        <taxon>Actinomycetota</taxon>
        <taxon>Actinomycetes</taxon>
        <taxon>Kitasatosporales</taxon>
        <taxon>Streptomycetaceae</taxon>
        <taxon>Streptomyces</taxon>
    </lineage>
</organism>
<name>A0ABN2VT22_9ACTN</name>
<dbReference type="Proteomes" id="UP001500016">
    <property type="component" value="Unassembled WGS sequence"/>
</dbReference>
<sequence length="103" mass="11095">MLREPIRGKADDEVGLVIAAFPQEDAQGGDFRPRNHVASPSERRAVPLAAVAAPARGNEVRHVIAPALVHRNHVIDGLSRLPSAIGAVAFIGREHSVPDDRRE</sequence>
<keyword evidence="2" id="KW-1185">Reference proteome</keyword>